<evidence type="ECO:0000256" key="5">
    <source>
        <dbReference type="ARBA" id="ARBA00022692"/>
    </source>
</evidence>
<name>A0ABP9SE23_9ACTN</name>
<organism evidence="10 11">
    <name type="scientific">Rugosimonospora acidiphila</name>
    <dbReference type="NCBI Taxonomy" id="556531"/>
    <lineage>
        <taxon>Bacteria</taxon>
        <taxon>Bacillati</taxon>
        <taxon>Actinomycetota</taxon>
        <taxon>Actinomycetes</taxon>
        <taxon>Micromonosporales</taxon>
        <taxon>Micromonosporaceae</taxon>
        <taxon>Rugosimonospora</taxon>
    </lineage>
</organism>
<feature type="transmembrane region" description="Helical" evidence="8">
    <location>
        <begin position="190"/>
        <end position="215"/>
    </location>
</feature>
<evidence type="ECO:0000256" key="2">
    <source>
        <dbReference type="ARBA" id="ARBA00022475"/>
    </source>
</evidence>
<protein>
    <recommendedName>
        <fullName evidence="9">Glycosyltransferase RgtA/B/C/D-like domain-containing protein</fullName>
    </recommendedName>
</protein>
<keyword evidence="2" id="KW-1003">Cell membrane</keyword>
<feature type="transmembrane region" description="Helical" evidence="8">
    <location>
        <begin position="401"/>
        <end position="419"/>
    </location>
</feature>
<evidence type="ECO:0000256" key="7">
    <source>
        <dbReference type="ARBA" id="ARBA00023136"/>
    </source>
</evidence>
<feature type="transmembrane region" description="Helical" evidence="8">
    <location>
        <begin position="227"/>
        <end position="246"/>
    </location>
</feature>
<evidence type="ECO:0000313" key="11">
    <source>
        <dbReference type="Proteomes" id="UP001501570"/>
    </source>
</evidence>
<accession>A0ABP9SE23</accession>
<feature type="transmembrane region" description="Helical" evidence="8">
    <location>
        <begin position="277"/>
        <end position="297"/>
    </location>
</feature>
<keyword evidence="3" id="KW-0328">Glycosyltransferase</keyword>
<dbReference type="InterPro" id="IPR050297">
    <property type="entry name" value="LipidA_mod_glycosyltrf_83"/>
</dbReference>
<comment type="subcellular location">
    <subcellularLocation>
        <location evidence="1">Cell membrane</location>
        <topology evidence="1">Multi-pass membrane protein</topology>
    </subcellularLocation>
</comment>
<sequence length="559" mass="59494">MDTTARSVNSTLEIPASVERPPVIHHRAMKRSGLASALLALPAAAVTLAIVLPGLGHRAMWNDEYATWYAATLSAGDLLRLLDHVDAVVAPYYLFMHAWIAVFGDSAASLRMPSALAMAAAAGLTTLLGRRLFNTVVGLAAGLLLACLPAVCRYGQEARPYALVMAATVLAGLLLVRAALWPVWRRWWGYAAAMTAVALLHFVALTALVSHTYFVLRAMRGRRDFRILRWCVPLAVVVTVVLPLAAKGSHESSAIDWISADGKALAQLPGKTFGSGAVAAALLVLAGLGALALWLAGPYAPVFADARDRATAGNGWPDGVRQDGAGSDTAAHELVAWNGASRDKAVMLVCWALFPPVFCYLTFPVLHLLLFRYLLFTLPAYCLLAAAVGHAALGRVRGARWLVPVLTFGLAVAIAFVGVPGQHAARRSPVVGEPDLRAAARVVAAHLRPSDGVAYAGTARNGRRAFAYELRGHPAPRDIFLAVSSQQLGTFGAFECKEPGSCAGETPRIWLVSTAPDSADRFAQMPATTAALLHDEFTAQQEWRLTGVRVSLLVRTGTL</sequence>
<keyword evidence="4" id="KW-0808">Transferase</keyword>
<feature type="transmembrane region" description="Helical" evidence="8">
    <location>
        <begin position="34"/>
        <end position="53"/>
    </location>
</feature>
<comment type="caution">
    <text evidence="10">The sequence shown here is derived from an EMBL/GenBank/DDBJ whole genome shotgun (WGS) entry which is preliminary data.</text>
</comment>
<evidence type="ECO:0000256" key="4">
    <source>
        <dbReference type="ARBA" id="ARBA00022679"/>
    </source>
</evidence>
<dbReference type="PANTHER" id="PTHR33908">
    <property type="entry name" value="MANNOSYLTRANSFERASE YKCB-RELATED"/>
    <property type="match status" value="1"/>
</dbReference>
<evidence type="ECO:0000256" key="3">
    <source>
        <dbReference type="ARBA" id="ARBA00022676"/>
    </source>
</evidence>
<feature type="domain" description="Glycosyltransferase RgtA/B/C/D-like" evidence="9">
    <location>
        <begin position="95"/>
        <end position="242"/>
    </location>
</feature>
<evidence type="ECO:0000259" key="9">
    <source>
        <dbReference type="Pfam" id="PF13231"/>
    </source>
</evidence>
<dbReference type="RefSeq" id="WP_345634861.1">
    <property type="nucleotide sequence ID" value="NZ_BAABJQ010000020.1"/>
</dbReference>
<evidence type="ECO:0000256" key="1">
    <source>
        <dbReference type="ARBA" id="ARBA00004651"/>
    </source>
</evidence>
<dbReference type="Pfam" id="PF13231">
    <property type="entry name" value="PMT_2"/>
    <property type="match status" value="1"/>
</dbReference>
<dbReference type="InterPro" id="IPR038731">
    <property type="entry name" value="RgtA/B/C-like"/>
</dbReference>
<keyword evidence="11" id="KW-1185">Reference proteome</keyword>
<dbReference type="Proteomes" id="UP001501570">
    <property type="component" value="Unassembled WGS sequence"/>
</dbReference>
<keyword evidence="5 8" id="KW-0812">Transmembrane</keyword>
<keyword evidence="6 8" id="KW-1133">Transmembrane helix</keyword>
<evidence type="ECO:0000256" key="6">
    <source>
        <dbReference type="ARBA" id="ARBA00022989"/>
    </source>
</evidence>
<dbReference type="EMBL" id="BAABJQ010000020">
    <property type="protein sequence ID" value="GAA5194108.1"/>
    <property type="molecule type" value="Genomic_DNA"/>
</dbReference>
<dbReference type="PANTHER" id="PTHR33908:SF3">
    <property type="entry name" value="UNDECAPRENYL PHOSPHATE-ALPHA-4-AMINO-4-DEOXY-L-ARABINOSE ARABINOSYL TRANSFERASE"/>
    <property type="match status" value="1"/>
</dbReference>
<gene>
    <name evidence="10" type="ORF">GCM10023322_57690</name>
</gene>
<keyword evidence="7 8" id="KW-0472">Membrane</keyword>
<feature type="transmembrane region" description="Helical" evidence="8">
    <location>
        <begin position="345"/>
        <end position="363"/>
    </location>
</feature>
<feature type="transmembrane region" description="Helical" evidence="8">
    <location>
        <begin position="369"/>
        <end position="389"/>
    </location>
</feature>
<evidence type="ECO:0000256" key="8">
    <source>
        <dbReference type="SAM" id="Phobius"/>
    </source>
</evidence>
<reference evidence="11" key="1">
    <citation type="journal article" date="2019" name="Int. J. Syst. Evol. Microbiol.">
        <title>The Global Catalogue of Microorganisms (GCM) 10K type strain sequencing project: providing services to taxonomists for standard genome sequencing and annotation.</title>
        <authorList>
            <consortium name="The Broad Institute Genomics Platform"/>
            <consortium name="The Broad Institute Genome Sequencing Center for Infectious Disease"/>
            <person name="Wu L."/>
            <person name="Ma J."/>
        </authorList>
    </citation>
    <scope>NUCLEOTIDE SEQUENCE [LARGE SCALE GENOMIC DNA]</scope>
    <source>
        <strain evidence="11">JCM 18304</strain>
    </source>
</reference>
<evidence type="ECO:0000313" key="10">
    <source>
        <dbReference type="EMBL" id="GAA5194108.1"/>
    </source>
</evidence>
<feature type="transmembrane region" description="Helical" evidence="8">
    <location>
        <begin position="132"/>
        <end position="151"/>
    </location>
</feature>
<feature type="transmembrane region" description="Helical" evidence="8">
    <location>
        <begin position="163"/>
        <end position="184"/>
    </location>
</feature>
<proteinExistence type="predicted"/>